<reference evidence="1 2" key="1">
    <citation type="submission" date="2020-08" db="EMBL/GenBank/DDBJ databases">
        <title>Genomic Encyclopedia of Type Strains, Phase IV (KMG-IV): sequencing the most valuable type-strain genomes for metagenomic binning, comparative biology and taxonomic classification.</title>
        <authorList>
            <person name="Goeker M."/>
        </authorList>
    </citation>
    <scope>NUCLEOTIDE SEQUENCE [LARGE SCALE GENOMIC DNA]</scope>
    <source>
        <strain evidence="1 2">DSM 25024</strain>
    </source>
</reference>
<comment type="caution">
    <text evidence="1">The sequence shown here is derived from an EMBL/GenBank/DDBJ whole genome shotgun (WGS) entry which is preliminary data.</text>
</comment>
<accession>A0A7W6BLJ6</accession>
<gene>
    <name evidence="1" type="ORF">GGR05_000334</name>
</gene>
<sequence length="133" mass="15041">MLKLFRKEGDIVTLCAVPEASDLPDFLSGDEWVFAGQSADIAEKLAEPDRATYRAVLSETGFYLFSPAQTADAEDDSHIDLEPLVKERAYFLWEEAGCPLGREHEFWAAASREIEADVRARFERRHAGRHIAR</sequence>
<keyword evidence="2" id="KW-1185">Reference proteome</keyword>
<proteinExistence type="predicted"/>
<evidence type="ECO:0008006" key="3">
    <source>
        <dbReference type="Google" id="ProtNLM"/>
    </source>
</evidence>
<evidence type="ECO:0000313" key="2">
    <source>
        <dbReference type="Proteomes" id="UP000531216"/>
    </source>
</evidence>
<dbReference type="EMBL" id="JACIDO010000001">
    <property type="protein sequence ID" value="MBB3934223.1"/>
    <property type="molecule type" value="Genomic_DNA"/>
</dbReference>
<organism evidence="1 2">
    <name type="scientific">Aureimonas phyllosphaerae</name>
    <dbReference type="NCBI Taxonomy" id="1166078"/>
    <lineage>
        <taxon>Bacteria</taxon>
        <taxon>Pseudomonadati</taxon>
        <taxon>Pseudomonadota</taxon>
        <taxon>Alphaproteobacteria</taxon>
        <taxon>Hyphomicrobiales</taxon>
        <taxon>Aurantimonadaceae</taxon>
        <taxon>Aureimonas</taxon>
    </lineage>
</organism>
<dbReference type="Pfam" id="PF11154">
    <property type="entry name" value="DUF2934"/>
    <property type="match status" value="1"/>
</dbReference>
<dbReference type="InterPro" id="IPR021327">
    <property type="entry name" value="DUF2934"/>
</dbReference>
<protein>
    <recommendedName>
        <fullName evidence="3">DUF2934 domain-containing protein</fullName>
    </recommendedName>
</protein>
<evidence type="ECO:0000313" key="1">
    <source>
        <dbReference type="EMBL" id="MBB3934223.1"/>
    </source>
</evidence>
<name>A0A7W6BLJ6_9HYPH</name>
<dbReference type="AlphaFoldDB" id="A0A7W6BLJ6"/>
<dbReference type="Proteomes" id="UP000531216">
    <property type="component" value="Unassembled WGS sequence"/>
</dbReference>
<dbReference type="RefSeq" id="WP_090959172.1">
    <property type="nucleotide sequence ID" value="NZ_FOOA01000001.1"/>
</dbReference>